<sequence>MNNPVDRYDETFLAALPALEHLAAEPAVEQRWAEQSVLPKMSVGALACHLSQQLTHTHQLLSSPTDPTILTDPAIPTGPENPSGLPLLSSADEHYANAAWVTTTSPDDPENDRSDSDEQAARGVHPWRTSTASDIARVTTLLTGGTATDHAALPWQTWALPRDAFLLTRMLEIVVHSDDLALSIGVPTPVFPDEVFTPVINLLTRLSVRRNGQSALISTLSRRERHRPVSAF</sequence>
<organism evidence="2 3">
    <name type="scientific">Kineosporia succinea</name>
    <dbReference type="NCBI Taxonomy" id="84632"/>
    <lineage>
        <taxon>Bacteria</taxon>
        <taxon>Bacillati</taxon>
        <taxon>Actinomycetota</taxon>
        <taxon>Actinomycetes</taxon>
        <taxon>Kineosporiales</taxon>
        <taxon>Kineosporiaceae</taxon>
        <taxon>Kineosporia</taxon>
    </lineage>
</organism>
<name>A0ABT9PCR5_9ACTN</name>
<feature type="compositionally biased region" description="Basic and acidic residues" evidence="1">
    <location>
        <begin position="111"/>
        <end position="120"/>
    </location>
</feature>
<accession>A0ABT9PCR5</accession>
<reference evidence="2 3" key="1">
    <citation type="submission" date="2023-07" db="EMBL/GenBank/DDBJ databases">
        <title>Sequencing the genomes of 1000 actinobacteria strains.</title>
        <authorList>
            <person name="Klenk H.-P."/>
        </authorList>
    </citation>
    <scope>NUCLEOTIDE SEQUENCE [LARGE SCALE GENOMIC DNA]</scope>
    <source>
        <strain evidence="2 3">DSM 44388</strain>
    </source>
</reference>
<feature type="region of interest" description="Disordered" evidence="1">
    <location>
        <begin position="102"/>
        <end position="129"/>
    </location>
</feature>
<dbReference type="Proteomes" id="UP001235712">
    <property type="component" value="Unassembled WGS sequence"/>
</dbReference>
<evidence type="ECO:0000313" key="3">
    <source>
        <dbReference type="Proteomes" id="UP001235712"/>
    </source>
</evidence>
<protein>
    <recommendedName>
        <fullName evidence="4">Mycothiol maleylpyruvate isomerase-like protein</fullName>
    </recommendedName>
</protein>
<dbReference type="EMBL" id="JAUSQZ010000001">
    <property type="protein sequence ID" value="MDP9829965.1"/>
    <property type="molecule type" value="Genomic_DNA"/>
</dbReference>
<dbReference type="RefSeq" id="WP_307248688.1">
    <property type="nucleotide sequence ID" value="NZ_JAUSQZ010000001.1"/>
</dbReference>
<evidence type="ECO:0008006" key="4">
    <source>
        <dbReference type="Google" id="ProtNLM"/>
    </source>
</evidence>
<feature type="region of interest" description="Disordered" evidence="1">
    <location>
        <begin position="60"/>
        <end position="89"/>
    </location>
</feature>
<proteinExistence type="predicted"/>
<evidence type="ECO:0000313" key="2">
    <source>
        <dbReference type="EMBL" id="MDP9829965.1"/>
    </source>
</evidence>
<keyword evidence="3" id="KW-1185">Reference proteome</keyword>
<comment type="caution">
    <text evidence="2">The sequence shown here is derived from an EMBL/GenBank/DDBJ whole genome shotgun (WGS) entry which is preliminary data.</text>
</comment>
<gene>
    <name evidence="2" type="ORF">J2S57_005714</name>
</gene>
<evidence type="ECO:0000256" key="1">
    <source>
        <dbReference type="SAM" id="MobiDB-lite"/>
    </source>
</evidence>